<protein>
    <submittedName>
        <fullName evidence="2">Olfactory receptor 119</fullName>
    </submittedName>
</protein>
<evidence type="ECO:0000313" key="2">
    <source>
        <dbReference type="EMBL" id="QNL15063.1"/>
    </source>
</evidence>
<keyword evidence="2" id="KW-0675">Receptor</keyword>
<evidence type="ECO:0000256" key="1">
    <source>
        <dbReference type="SAM" id="Phobius"/>
    </source>
</evidence>
<reference evidence="2" key="1">
    <citation type="submission" date="2020-06" db="EMBL/GenBank/DDBJ databases">
        <authorList>
            <person name="Sheng S."/>
        </authorList>
    </citation>
    <scope>NUCLEOTIDE SEQUENCE</scope>
    <source>
        <tissue evidence="2">Antenna</tissue>
    </source>
</reference>
<keyword evidence="1" id="KW-1133">Transmembrane helix</keyword>
<sequence length="165" mass="19264">MVFSATMQNIQDPFHYGYYAINRKMWEMFGIWPEQKRSTRIWTQIIHVLLTISVVIPEVVYFVKIYNDLDLVAQSVPTFLVIIAAGIKFFTIGLNGEFFLQSFNHVRADWIKYGKSFAQETMHAYAYKGYQGTIMYASTIILFEKETLILFLNIKTALDMLSFIN</sequence>
<gene>
    <name evidence="2" type="primary">OR119</name>
</gene>
<proteinExistence type="evidence at transcript level"/>
<dbReference type="EMBL" id="MT671059">
    <property type="protein sequence ID" value="QNL15063.1"/>
    <property type="molecule type" value="mRNA"/>
</dbReference>
<keyword evidence="1" id="KW-0472">Membrane</keyword>
<feature type="transmembrane region" description="Helical" evidence="1">
    <location>
        <begin position="45"/>
        <end position="66"/>
    </location>
</feature>
<keyword evidence="1" id="KW-0812">Transmembrane</keyword>
<organism evidence="2">
    <name type="scientific">Aulacocentrum confusum</name>
    <dbReference type="NCBI Taxonomy" id="2767324"/>
    <lineage>
        <taxon>Eukaryota</taxon>
        <taxon>Metazoa</taxon>
        <taxon>Ecdysozoa</taxon>
        <taxon>Arthropoda</taxon>
        <taxon>Hexapoda</taxon>
        <taxon>Insecta</taxon>
        <taxon>Pterygota</taxon>
        <taxon>Neoptera</taxon>
        <taxon>Endopterygota</taxon>
        <taxon>Hymenoptera</taxon>
        <taxon>Apocrita</taxon>
        <taxon>Ichneumonoidea</taxon>
        <taxon>Braconidae</taxon>
        <taxon>Macrocentrinae</taxon>
        <taxon>Aulacocentrum</taxon>
    </lineage>
</organism>
<feature type="transmembrane region" description="Helical" evidence="1">
    <location>
        <begin position="78"/>
        <end position="100"/>
    </location>
</feature>
<name>A0A7G8Z9D8_9HYME</name>
<accession>A0A7G8Z9D8</accession>
<dbReference type="AlphaFoldDB" id="A0A7G8Z9D8"/>